<reference evidence="10 11" key="1">
    <citation type="journal article" date="2024" name="Front. Microbiol.">
        <title>Novel thermophilic genera Geochorda gen. nov. and Carboxydochorda gen. nov. from the deep terrestrial subsurface reveal the ecophysiological diversity in the class Limnochordia.</title>
        <authorList>
            <person name="Karnachuk O.V."/>
            <person name="Lukina A.P."/>
            <person name="Avakyan M.R."/>
            <person name="Kadnikov V.V."/>
            <person name="Begmatov S."/>
            <person name="Beletsky A.V."/>
            <person name="Vlasova K.G."/>
            <person name="Novikov A.A."/>
            <person name="Shcherbakova V.A."/>
            <person name="Mardanov A.V."/>
            <person name="Ravin N.V."/>
        </authorList>
    </citation>
    <scope>NUCLEOTIDE SEQUENCE [LARGE SCALE GENOMIC DNA]</scope>
    <source>
        <strain evidence="10 11">L945</strain>
    </source>
</reference>
<comment type="function">
    <text evidence="1 6">Tetrapolymerization of the monopyrrole PBG into the hydroxymethylbilane pre-uroporphyrinogen in several discrete steps.</text>
</comment>
<feature type="domain" description="Porphobilinogen deaminase C-terminal" evidence="9">
    <location>
        <begin position="271"/>
        <end position="322"/>
    </location>
</feature>
<evidence type="ECO:0000259" key="8">
    <source>
        <dbReference type="Pfam" id="PF01379"/>
    </source>
</evidence>
<keyword evidence="3 6" id="KW-0808">Transferase</keyword>
<feature type="domain" description="Porphobilinogen deaminase N-terminal" evidence="8">
    <location>
        <begin position="6"/>
        <end position="49"/>
    </location>
</feature>
<comment type="cofactor">
    <cofactor evidence="6">
        <name>dipyrromethane</name>
        <dbReference type="ChEBI" id="CHEBI:60342"/>
    </cofactor>
    <text evidence="6">Binds 1 dipyrromethane group covalently.</text>
</comment>
<evidence type="ECO:0000256" key="2">
    <source>
        <dbReference type="ARBA" id="ARBA00005638"/>
    </source>
</evidence>
<keyword evidence="11" id="KW-1185">Reference proteome</keyword>
<evidence type="ECO:0000256" key="6">
    <source>
        <dbReference type="HAMAP-Rule" id="MF_00260"/>
    </source>
</evidence>
<dbReference type="Gene3D" id="3.30.160.40">
    <property type="entry name" value="Porphobilinogen deaminase, C-terminal domain"/>
    <property type="match status" value="1"/>
</dbReference>
<accession>A0ABZ1BWI7</accession>
<dbReference type="RefSeq" id="WP_324716092.1">
    <property type="nucleotide sequence ID" value="NZ_CP141615.1"/>
</dbReference>
<dbReference type="EC" id="2.5.1.61" evidence="6"/>
<dbReference type="EMBL" id="CP141615">
    <property type="protein sequence ID" value="WRP16820.1"/>
    <property type="molecule type" value="Genomic_DNA"/>
</dbReference>
<dbReference type="Pfam" id="PF01379">
    <property type="entry name" value="Porphobil_deam"/>
    <property type="match status" value="2"/>
</dbReference>
<evidence type="ECO:0000256" key="5">
    <source>
        <dbReference type="ARBA" id="ARBA00048169"/>
    </source>
</evidence>
<evidence type="ECO:0000259" key="9">
    <source>
        <dbReference type="Pfam" id="PF03900"/>
    </source>
</evidence>
<comment type="miscellaneous">
    <text evidence="6">The porphobilinogen subunits are added to the dipyrromethane group.</text>
</comment>
<dbReference type="HAMAP" id="MF_00260">
    <property type="entry name" value="Porphobil_deam"/>
    <property type="match status" value="1"/>
</dbReference>
<evidence type="ECO:0000256" key="4">
    <source>
        <dbReference type="ARBA" id="ARBA00023244"/>
    </source>
</evidence>
<evidence type="ECO:0000313" key="11">
    <source>
        <dbReference type="Proteomes" id="UP001332192"/>
    </source>
</evidence>
<evidence type="ECO:0000256" key="7">
    <source>
        <dbReference type="SAM" id="MobiDB-lite"/>
    </source>
</evidence>
<dbReference type="SUPFAM" id="SSF53850">
    <property type="entry name" value="Periplasmic binding protein-like II"/>
    <property type="match status" value="2"/>
</dbReference>
<gene>
    <name evidence="6 10" type="primary">hemC</name>
    <name evidence="10" type="ORF">U7230_12100</name>
</gene>
<keyword evidence="4 6" id="KW-0627">Porphyrin biosynthesis</keyword>
<dbReference type="PANTHER" id="PTHR11557">
    <property type="entry name" value="PORPHOBILINOGEN DEAMINASE"/>
    <property type="match status" value="1"/>
</dbReference>
<feature type="region of interest" description="Disordered" evidence="7">
    <location>
        <begin position="50"/>
        <end position="73"/>
    </location>
</feature>
<comment type="similarity">
    <text evidence="2 6">Belongs to the HMBS family.</text>
</comment>
<dbReference type="Proteomes" id="UP001332192">
    <property type="component" value="Chromosome"/>
</dbReference>
<dbReference type="Gene3D" id="3.40.190.10">
    <property type="entry name" value="Periplasmic binding protein-like II"/>
    <property type="match status" value="2"/>
</dbReference>
<dbReference type="PANTHER" id="PTHR11557:SF0">
    <property type="entry name" value="PORPHOBILINOGEN DEAMINASE"/>
    <property type="match status" value="1"/>
</dbReference>
<comment type="catalytic activity">
    <reaction evidence="5 6">
        <text>4 porphobilinogen + H2O = hydroxymethylbilane + 4 NH4(+)</text>
        <dbReference type="Rhea" id="RHEA:13185"/>
        <dbReference type="ChEBI" id="CHEBI:15377"/>
        <dbReference type="ChEBI" id="CHEBI:28938"/>
        <dbReference type="ChEBI" id="CHEBI:57845"/>
        <dbReference type="ChEBI" id="CHEBI:58126"/>
        <dbReference type="EC" id="2.5.1.61"/>
    </reaction>
</comment>
<dbReference type="InterPro" id="IPR000860">
    <property type="entry name" value="HemC"/>
</dbReference>
<evidence type="ECO:0000256" key="1">
    <source>
        <dbReference type="ARBA" id="ARBA00002869"/>
    </source>
</evidence>
<dbReference type="GO" id="GO:0004418">
    <property type="term" value="F:hydroxymethylbilane synthase activity"/>
    <property type="evidence" value="ECO:0007669"/>
    <property type="project" value="UniProtKB-EC"/>
</dbReference>
<feature type="domain" description="Porphobilinogen deaminase N-terminal" evidence="8">
    <location>
        <begin position="83"/>
        <end position="255"/>
    </location>
</feature>
<dbReference type="NCBIfam" id="TIGR00212">
    <property type="entry name" value="hemC"/>
    <property type="match status" value="1"/>
</dbReference>
<name>A0ABZ1BWI7_9FIRM</name>
<dbReference type="PIRSF" id="PIRSF001438">
    <property type="entry name" value="4pyrrol_synth_OHMeBilane_synth"/>
    <property type="match status" value="1"/>
</dbReference>
<dbReference type="InterPro" id="IPR022417">
    <property type="entry name" value="Porphobilin_deaminase_N"/>
</dbReference>
<dbReference type="SUPFAM" id="SSF54782">
    <property type="entry name" value="Porphobilinogen deaminase (hydroxymethylbilane synthase), C-terminal domain"/>
    <property type="match status" value="1"/>
</dbReference>
<feature type="modified residue" description="S-(dipyrrolylmethanemethyl)cysteine" evidence="6">
    <location>
        <position position="285"/>
    </location>
</feature>
<sequence>MMGRTLRVATRGSRLAMQQTALVVEMLRRRAGGLEFEVVPVTTHGDVASARWAGDRPAGAGAGGGGERPGEGAPADLLVGPGGTVGAFVKALEHALLEGRCDLAVHSLKDVPTQLPDALVLAAFPAREDPRDALVLAVAEGGQWPAAGRAPVDDAAGRLRGLGAGARIGTSSMRRWVQVRMLHPEVRAVEVRGNVETRLRRLEEGRADGLVLAAAGLHRLGLAGRVSAYFAPEAMVPAAGQGILAVECRRDDPEVLAVLGLLDRPELRAQAEAERAFQARTGAGCRWPVGALASVRGRHIRITGFLALPAGDGRPQGWMAARGSLEAEAPGEEPQALVGSAARAGETLAERLLARVQSGQGEAVDAPFGV</sequence>
<dbReference type="InterPro" id="IPR036803">
    <property type="entry name" value="Porphobilinogen_deaminase_C_sf"/>
</dbReference>
<evidence type="ECO:0000313" key="10">
    <source>
        <dbReference type="EMBL" id="WRP16820.1"/>
    </source>
</evidence>
<protein>
    <recommendedName>
        <fullName evidence="6">Porphobilinogen deaminase</fullName>
        <shortName evidence="6">PBG</shortName>
        <ecNumber evidence="6">2.5.1.61</ecNumber>
    </recommendedName>
    <alternativeName>
        <fullName evidence="6">Hydroxymethylbilane synthase</fullName>
        <shortName evidence="6">HMBS</shortName>
    </alternativeName>
    <alternativeName>
        <fullName evidence="6">Pre-uroporphyrinogen synthase</fullName>
    </alternativeName>
</protein>
<comment type="subunit">
    <text evidence="6">Monomer.</text>
</comment>
<dbReference type="PRINTS" id="PR00151">
    <property type="entry name" value="PORPHBDMNASE"/>
</dbReference>
<proteinExistence type="inferred from homology"/>
<organism evidence="10 11">
    <name type="scientific">Carboxydichorda subterranea</name>
    <dbReference type="NCBI Taxonomy" id="3109565"/>
    <lineage>
        <taxon>Bacteria</taxon>
        <taxon>Bacillati</taxon>
        <taxon>Bacillota</taxon>
        <taxon>Limnochordia</taxon>
        <taxon>Limnochordales</taxon>
        <taxon>Geochordaceae</taxon>
        <taxon>Carboxydichorda</taxon>
    </lineage>
</organism>
<dbReference type="InterPro" id="IPR022418">
    <property type="entry name" value="Porphobilinogen_deaminase_C"/>
</dbReference>
<evidence type="ECO:0000256" key="3">
    <source>
        <dbReference type="ARBA" id="ARBA00022679"/>
    </source>
</evidence>
<dbReference type="Pfam" id="PF03900">
    <property type="entry name" value="Porphobil_deamC"/>
    <property type="match status" value="1"/>
</dbReference>